<proteinExistence type="predicted"/>
<dbReference type="KEGG" id="amam:HPC72_05935"/>
<keyword evidence="2" id="KW-1185">Reference proteome</keyword>
<dbReference type="AlphaFoldDB" id="A0A6M8B024"/>
<protein>
    <recommendedName>
        <fullName evidence="3">Abortive infection protein-like C-terminal domain-containing protein</fullName>
    </recommendedName>
</protein>
<evidence type="ECO:0000313" key="2">
    <source>
        <dbReference type="Proteomes" id="UP000504752"/>
    </source>
</evidence>
<dbReference type="RefSeq" id="WP_159523264.1">
    <property type="nucleotide sequence ID" value="NZ_CP053642.1"/>
</dbReference>
<organism evidence="1 2">
    <name type="scientific">Actinomyces marmotae</name>
    <dbReference type="NCBI Taxonomy" id="2737173"/>
    <lineage>
        <taxon>Bacteria</taxon>
        <taxon>Bacillati</taxon>
        <taxon>Actinomycetota</taxon>
        <taxon>Actinomycetes</taxon>
        <taxon>Actinomycetales</taxon>
        <taxon>Actinomycetaceae</taxon>
        <taxon>Actinomyces</taxon>
    </lineage>
</organism>
<evidence type="ECO:0000313" key="1">
    <source>
        <dbReference type="EMBL" id="QKD79844.1"/>
    </source>
</evidence>
<dbReference type="EMBL" id="CP053642">
    <property type="protein sequence ID" value="QKD79844.1"/>
    <property type="molecule type" value="Genomic_DNA"/>
</dbReference>
<reference evidence="1 2" key="1">
    <citation type="submission" date="2020-05" db="EMBL/GenBank/DDBJ databases">
        <title>Actinomyces sp. zg-325.</title>
        <authorList>
            <person name="Yang C."/>
        </authorList>
    </citation>
    <scope>NUCLEOTIDE SEQUENCE [LARGE SCALE GENOMIC DNA]</scope>
    <source>
        <strain evidence="2">zg-325</strain>
    </source>
</reference>
<gene>
    <name evidence="1" type="ORF">HPC72_05935</name>
</gene>
<name>A0A6M8B024_9ACTO</name>
<dbReference type="Proteomes" id="UP000504752">
    <property type="component" value="Chromosome"/>
</dbReference>
<accession>A0A6M8B024</accession>
<sequence>MSETRHIPLSVRMGKRPPFEPVEGVPDFLWEPLQLWLIDALDDEGLARFLALSLHIPLRSDYVGKDAVTLFVGQIGYNRSRRDLDALDLVDNLLSRGLGDADVLDLMLDFAGHELRVAPDGSGLVQRLDPSTWALYTRATSPDDKASELLADAWRLAFGRNPDPTAGWGQAIKAVETLLKPITTPADSKATLGKMTRALTDNPSKWACRLPERAYKTNGQGTVKPPLEILANTLRTIGYQPGRHGGDHTDKTDQVTARSMVLLATTVVAWLRDGVLRLNETP</sequence>
<evidence type="ECO:0008006" key="3">
    <source>
        <dbReference type="Google" id="ProtNLM"/>
    </source>
</evidence>